<dbReference type="InterPro" id="IPR011335">
    <property type="entry name" value="Restrct_endonuc-II-like"/>
</dbReference>
<dbReference type="InterPro" id="IPR052906">
    <property type="entry name" value="Type_IV_Methyl-Rstrct_Enzyme"/>
</dbReference>
<reference evidence="5" key="3">
    <citation type="journal article" date="2019" name="Int. J. Syst. Evol. Microbiol.">
        <title>The Global Catalogue of Microorganisms (GCM) 10K type strain sequencing project: providing services to taxonomists for standard genome sequencing and annotation.</title>
        <authorList>
            <consortium name="The Broad Institute Genomics Platform"/>
            <consortium name="The Broad Institute Genome Sequencing Center for Infectious Disease"/>
            <person name="Wu L."/>
            <person name="Ma J."/>
        </authorList>
    </citation>
    <scope>NUCLEOTIDE SEQUENCE [LARGE SCALE GENOMIC DNA]</scope>
    <source>
        <strain evidence="5">CGMCC 1.8884</strain>
    </source>
</reference>
<dbReference type="Proteomes" id="UP000652720">
    <property type="component" value="Unassembled WGS sequence"/>
</dbReference>
<evidence type="ECO:0000259" key="2">
    <source>
        <dbReference type="Pfam" id="PF04471"/>
    </source>
</evidence>
<feature type="region of interest" description="Disordered" evidence="1">
    <location>
        <begin position="199"/>
        <end position="224"/>
    </location>
</feature>
<organism evidence="3 6">
    <name type="scientific">Deinococcus wulumuqiensis</name>
    <dbReference type="NCBI Taxonomy" id="980427"/>
    <lineage>
        <taxon>Bacteria</taxon>
        <taxon>Thermotogati</taxon>
        <taxon>Deinococcota</taxon>
        <taxon>Deinococci</taxon>
        <taxon>Deinococcales</taxon>
        <taxon>Deinococcaceae</taxon>
        <taxon>Deinococcus</taxon>
    </lineage>
</organism>
<dbReference type="PANTHER" id="PTHR30015:SF6">
    <property type="entry name" value="SLL1429 PROTEIN"/>
    <property type="match status" value="1"/>
</dbReference>
<evidence type="ECO:0000313" key="5">
    <source>
        <dbReference type="Proteomes" id="UP000630135"/>
    </source>
</evidence>
<feature type="compositionally biased region" description="Pro residues" evidence="1">
    <location>
        <begin position="50"/>
        <end position="74"/>
    </location>
</feature>
<dbReference type="GO" id="GO:0003677">
    <property type="term" value="F:DNA binding"/>
    <property type="evidence" value="ECO:0007669"/>
    <property type="project" value="InterPro"/>
</dbReference>
<reference evidence="3" key="2">
    <citation type="journal article" date="2014" name="Int. J. Syst. Evol. Microbiol.">
        <title>Complete genome sequence of Corynebacterium casei LMG S-19264T (=DSM 44701T), isolated from a smear-ripened cheese.</title>
        <authorList>
            <consortium name="US DOE Joint Genome Institute (JGI-PGF)"/>
            <person name="Walter F."/>
            <person name="Albersmeier A."/>
            <person name="Kalinowski J."/>
            <person name="Ruckert C."/>
        </authorList>
    </citation>
    <scope>NUCLEOTIDE SEQUENCE</scope>
    <source>
        <strain evidence="3">CGMCC 1.8885</strain>
    </source>
</reference>
<dbReference type="Proteomes" id="UP000630135">
    <property type="component" value="Unassembled WGS sequence"/>
</dbReference>
<keyword evidence="3" id="KW-0255">Endonuclease</keyword>
<dbReference type="InterPro" id="IPR011856">
    <property type="entry name" value="tRNA_endonuc-like_dom_sf"/>
</dbReference>
<proteinExistence type="predicted"/>
<accession>A0AAV4K104</accession>
<dbReference type="EMBL" id="BMLZ01000012">
    <property type="protein sequence ID" value="GGP29590.1"/>
    <property type="molecule type" value="Genomic_DNA"/>
</dbReference>
<dbReference type="GO" id="GO:0009307">
    <property type="term" value="P:DNA restriction-modification system"/>
    <property type="evidence" value="ECO:0007669"/>
    <property type="project" value="InterPro"/>
</dbReference>
<reference evidence="3" key="4">
    <citation type="submission" date="2023-08" db="EMBL/GenBank/DDBJ databases">
        <authorList>
            <person name="Sun Q."/>
            <person name="Zhou Y."/>
        </authorList>
    </citation>
    <scope>NUCLEOTIDE SEQUENCE</scope>
    <source>
        <strain evidence="4">CGMCC 1.8884</strain>
        <strain evidence="3">CGMCC 1.8885</strain>
    </source>
</reference>
<evidence type="ECO:0000313" key="4">
    <source>
        <dbReference type="EMBL" id="GGP29590.1"/>
    </source>
</evidence>
<dbReference type="InterPro" id="IPR007560">
    <property type="entry name" value="Restrct_endonuc_IV_Mrr"/>
</dbReference>
<sequence>MLMLVIGGLIAVAAEPAWRMLTGPLLGLLLVTVLVLMAGPPRSRPGAVSPAPPRSPAPVPPSPVSPAPTAPVPGPSARSLADLSPREFELHVAELISALPGWQAQATRGRADQGADVLASGPGGVRVAVQVKRYRAAVGNGAVQAIVASKAVYDCTHAVVVTSGPGYTRSARELAQANGVGLWQAGELATLRRCARQGVAPPPELLPGRAGYSGQKPKSPGSRG</sequence>
<dbReference type="Pfam" id="PF04471">
    <property type="entry name" value="Mrr_cat"/>
    <property type="match status" value="1"/>
</dbReference>
<name>A0AAV4K104_9DEIO</name>
<keyword evidence="3" id="KW-0540">Nuclease</keyword>
<evidence type="ECO:0000313" key="3">
    <source>
        <dbReference type="EMBL" id="GGI70445.1"/>
    </source>
</evidence>
<feature type="domain" description="Restriction endonuclease type IV Mrr" evidence="2">
    <location>
        <begin position="81"/>
        <end position="191"/>
    </location>
</feature>
<dbReference type="EMBL" id="BMMA01000001">
    <property type="protein sequence ID" value="GGI70445.1"/>
    <property type="molecule type" value="Genomic_DNA"/>
</dbReference>
<reference evidence="4" key="1">
    <citation type="journal article" date="2014" name="Int. J. Syst. Evol. Microbiol.">
        <title>Complete genome of a new Firmicutes species belonging to the dominant human colonic microbiota ('Ruminococcus bicirculans') reveals two chromosomes and a selective capacity to utilize plant glucans.</title>
        <authorList>
            <consortium name="NISC Comparative Sequencing Program"/>
            <person name="Wegmann U."/>
            <person name="Louis P."/>
            <person name="Goesmann A."/>
            <person name="Henrissat B."/>
            <person name="Duncan S.H."/>
            <person name="Flint H.J."/>
        </authorList>
    </citation>
    <scope>NUCLEOTIDE SEQUENCE</scope>
    <source>
        <strain evidence="4">CGMCC 1.8884</strain>
    </source>
</reference>
<protein>
    <submittedName>
        <fullName evidence="3">Restriction endonuclease</fullName>
    </submittedName>
</protein>
<evidence type="ECO:0000256" key="1">
    <source>
        <dbReference type="SAM" id="MobiDB-lite"/>
    </source>
</evidence>
<gene>
    <name evidence="4" type="ORF">GCM10008021_12410</name>
    <name evidence="3" type="ORF">GCM10010914_00690</name>
</gene>
<dbReference type="AlphaFoldDB" id="A0AAV4K104"/>
<keyword evidence="5" id="KW-1185">Reference proteome</keyword>
<keyword evidence="3" id="KW-0378">Hydrolase</keyword>
<dbReference type="PANTHER" id="PTHR30015">
    <property type="entry name" value="MRR RESTRICTION SYSTEM PROTEIN"/>
    <property type="match status" value="1"/>
</dbReference>
<feature type="region of interest" description="Disordered" evidence="1">
    <location>
        <begin position="42"/>
        <end position="79"/>
    </location>
</feature>
<dbReference type="GO" id="GO:0015666">
    <property type="term" value="F:restriction endodeoxyribonuclease activity"/>
    <property type="evidence" value="ECO:0007669"/>
    <property type="project" value="TreeGrafter"/>
</dbReference>
<evidence type="ECO:0000313" key="6">
    <source>
        <dbReference type="Proteomes" id="UP000652720"/>
    </source>
</evidence>
<comment type="caution">
    <text evidence="3">The sequence shown here is derived from an EMBL/GenBank/DDBJ whole genome shotgun (WGS) entry which is preliminary data.</text>
</comment>
<dbReference type="SUPFAM" id="SSF52980">
    <property type="entry name" value="Restriction endonuclease-like"/>
    <property type="match status" value="1"/>
</dbReference>
<dbReference type="Gene3D" id="3.40.1350.10">
    <property type="match status" value="1"/>
</dbReference>